<dbReference type="Proteomes" id="UP000298656">
    <property type="component" value="Chromosome 2"/>
</dbReference>
<dbReference type="KEGG" id="tvl:FAZ95_22460"/>
<keyword evidence="1" id="KW-1133">Transmembrane helix</keyword>
<feature type="transmembrane region" description="Helical" evidence="1">
    <location>
        <begin position="40"/>
        <end position="60"/>
    </location>
</feature>
<proteinExistence type="predicted"/>
<dbReference type="OrthoDB" id="4711656at2"/>
<keyword evidence="1" id="KW-0472">Membrane</keyword>
<keyword evidence="3" id="KW-1185">Reference proteome</keyword>
<feature type="transmembrane region" description="Helical" evidence="1">
    <location>
        <begin position="207"/>
        <end position="227"/>
    </location>
</feature>
<sequence>MHHLSIAVIVFACVFGSALLGLCLRSLLPEHHLSDESIGVIKLTIGLIATMAALVLGLLISSAKSSFDTANAAVVRDATEIILLDRALAQYGPETQEIRALLKQSVVRGIQKASSGDSDQLASLRSPDELRRGETIQRRLAALSPHSEAQRQLQARAIQIAGEGLAMRELALLQAVGSTPMPLLITLVLWLCIIFGSFGLFTPPNTTVATTFFLGAVSTSIAIFLILEMNTPLGGTIAVSLAPLREALTMLGQ</sequence>
<organism evidence="2 3">
    <name type="scientific">Trinickia violacea</name>
    <dbReference type="NCBI Taxonomy" id="2571746"/>
    <lineage>
        <taxon>Bacteria</taxon>
        <taxon>Pseudomonadati</taxon>
        <taxon>Pseudomonadota</taxon>
        <taxon>Betaproteobacteria</taxon>
        <taxon>Burkholderiales</taxon>
        <taxon>Burkholderiaceae</taxon>
        <taxon>Trinickia</taxon>
    </lineage>
</organism>
<accession>A0A4P8IVT7</accession>
<evidence type="ECO:0000256" key="1">
    <source>
        <dbReference type="SAM" id="Phobius"/>
    </source>
</evidence>
<name>A0A4P8IVT7_9BURK</name>
<reference evidence="2 3" key="1">
    <citation type="submission" date="2019-05" db="EMBL/GenBank/DDBJ databases">
        <title>Burkholderia sp. DHOD12, isolated from subtropical forest soil.</title>
        <authorList>
            <person name="Gao Z.-H."/>
            <person name="Qiu L.-H."/>
        </authorList>
    </citation>
    <scope>NUCLEOTIDE SEQUENCE [LARGE SCALE GENOMIC DNA]</scope>
    <source>
        <strain evidence="2 3">DHOD12</strain>
    </source>
</reference>
<gene>
    <name evidence="2" type="ORF">FAZ95_22460</name>
</gene>
<feature type="transmembrane region" description="Helical" evidence="1">
    <location>
        <begin position="183"/>
        <end position="201"/>
    </location>
</feature>
<protein>
    <submittedName>
        <fullName evidence="2">DUF4239 domain-containing protein</fullName>
    </submittedName>
</protein>
<dbReference type="AlphaFoldDB" id="A0A4P8IVT7"/>
<dbReference type="Pfam" id="PF14023">
    <property type="entry name" value="Bestrophin-like"/>
    <property type="match status" value="1"/>
</dbReference>
<evidence type="ECO:0000313" key="3">
    <source>
        <dbReference type="Proteomes" id="UP000298656"/>
    </source>
</evidence>
<evidence type="ECO:0000313" key="2">
    <source>
        <dbReference type="EMBL" id="QCP51975.1"/>
    </source>
</evidence>
<dbReference type="InterPro" id="IPR025333">
    <property type="entry name" value="DUF4239"/>
</dbReference>
<dbReference type="RefSeq" id="WP_137334748.1">
    <property type="nucleotide sequence ID" value="NZ_CP040078.1"/>
</dbReference>
<feature type="transmembrane region" description="Helical" evidence="1">
    <location>
        <begin position="7"/>
        <end position="28"/>
    </location>
</feature>
<dbReference type="EMBL" id="CP040078">
    <property type="protein sequence ID" value="QCP51975.1"/>
    <property type="molecule type" value="Genomic_DNA"/>
</dbReference>
<keyword evidence="1" id="KW-0812">Transmembrane</keyword>